<evidence type="ECO:0000256" key="5">
    <source>
        <dbReference type="ARBA" id="ARBA00023163"/>
    </source>
</evidence>
<evidence type="ECO:0000256" key="2">
    <source>
        <dbReference type="ARBA" id="ARBA00010386"/>
    </source>
</evidence>
<dbReference type="PANTHER" id="PTHR12707:SF0">
    <property type="entry name" value="PININ"/>
    <property type="match status" value="1"/>
</dbReference>
<feature type="compositionally biased region" description="Basic and acidic residues" evidence="9">
    <location>
        <begin position="38"/>
        <end position="50"/>
    </location>
</feature>
<dbReference type="Proteomes" id="UP000242254">
    <property type="component" value="Unassembled WGS sequence"/>
</dbReference>
<feature type="domain" description="Pinin/SDK/MemA protein" evidence="10">
    <location>
        <begin position="50"/>
        <end position="172"/>
    </location>
</feature>
<dbReference type="InterPro" id="IPR039853">
    <property type="entry name" value="Pinin"/>
</dbReference>
<comment type="similarity">
    <text evidence="2">Belongs to the pinin family.</text>
</comment>
<dbReference type="EMBL" id="KZ303884">
    <property type="protein sequence ID" value="PHZ07247.1"/>
    <property type="molecule type" value="Genomic_DNA"/>
</dbReference>
<keyword evidence="8" id="KW-0175">Coiled coil</keyword>
<dbReference type="GO" id="GO:0071013">
    <property type="term" value="C:catalytic step 2 spliceosome"/>
    <property type="evidence" value="ECO:0007669"/>
    <property type="project" value="TreeGrafter"/>
</dbReference>
<evidence type="ECO:0000313" key="12">
    <source>
        <dbReference type="Proteomes" id="UP000242254"/>
    </source>
</evidence>
<evidence type="ECO:0000256" key="1">
    <source>
        <dbReference type="ARBA" id="ARBA00004123"/>
    </source>
</evidence>
<keyword evidence="3" id="KW-0507">mRNA processing</keyword>
<dbReference type="InterPro" id="IPR006786">
    <property type="entry name" value="Pinin_SDK_MemA"/>
</dbReference>
<dbReference type="Pfam" id="PF04696">
    <property type="entry name" value="Pinin_SDK_memA"/>
    <property type="match status" value="1"/>
</dbReference>
<dbReference type="RefSeq" id="XP_023460955.1">
    <property type="nucleotide sequence ID" value="XM_023609850.1"/>
</dbReference>
<organism evidence="11 12">
    <name type="scientific">Rhizopus microsporus ATCC 52813</name>
    <dbReference type="NCBI Taxonomy" id="1340429"/>
    <lineage>
        <taxon>Eukaryota</taxon>
        <taxon>Fungi</taxon>
        <taxon>Fungi incertae sedis</taxon>
        <taxon>Mucoromycota</taxon>
        <taxon>Mucoromycotina</taxon>
        <taxon>Mucoromycetes</taxon>
        <taxon>Mucorales</taxon>
        <taxon>Mucorineae</taxon>
        <taxon>Rhizopodaceae</taxon>
        <taxon>Rhizopus</taxon>
    </lineage>
</organism>
<evidence type="ECO:0000259" key="10">
    <source>
        <dbReference type="Pfam" id="PF04696"/>
    </source>
</evidence>
<keyword evidence="12" id="KW-1185">Reference proteome</keyword>
<dbReference type="AlphaFoldDB" id="A0A2G4SEN3"/>
<feature type="compositionally biased region" description="Basic and acidic residues" evidence="9">
    <location>
        <begin position="180"/>
        <end position="190"/>
    </location>
</feature>
<name>A0A2G4SEN3_RHIZD</name>
<feature type="compositionally biased region" description="Basic and acidic residues" evidence="9">
    <location>
        <begin position="19"/>
        <end position="31"/>
    </location>
</feature>
<evidence type="ECO:0000313" key="11">
    <source>
        <dbReference type="EMBL" id="PHZ07247.1"/>
    </source>
</evidence>
<comment type="subcellular location">
    <subcellularLocation>
        <location evidence="1">Nucleus</location>
    </subcellularLocation>
</comment>
<dbReference type="GeneID" id="35440840"/>
<accession>A0A2G4SEN3</accession>
<keyword evidence="5" id="KW-0804">Transcription</keyword>
<evidence type="ECO:0000256" key="7">
    <source>
        <dbReference type="ARBA" id="ARBA00023242"/>
    </source>
</evidence>
<evidence type="ECO:0000256" key="9">
    <source>
        <dbReference type="SAM" id="MobiDB-lite"/>
    </source>
</evidence>
<dbReference type="GO" id="GO:0008380">
    <property type="term" value="P:RNA splicing"/>
    <property type="evidence" value="ECO:0007669"/>
    <property type="project" value="UniProtKB-KW"/>
</dbReference>
<evidence type="ECO:0000256" key="4">
    <source>
        <dbReference type="ARBA" id="ARBA00023015"/>
    </source>
</evidence>
<keyword evidence="7" id="KW-0539">Nucleus</keyword>
<evidence type="ECO:0000256" key="3">
    <source>
        <dbReference type="ARBA" id="ARBA00022664"/>
    </source>
</evidence>
<feature type="compositionally biased region" description="Polar residues" evidence="9">
    <location>
        <begin position="1"/>
        <end position="17"/>
    </location>
</feature>
<evidence type="ECO:0000256" key="6">
    <source>
        <dbReference type="ARBA" id="ARBA00023187"/>
    </source>
</evidence>
<reference evidence="11 12" key="1">
    <citation type="journal article" date="2016" name="Proc. Natl. Acad. Sci. U.S.A.">
        <title>Lipid metabolic changes in an early divergent fungus govern the establishment of a mutualistic symbiosis with endobacteria.</title>
        <authorList>
            <person name="Lastovetsky O.A."/>
            <person name="Gaspar M.L."/>
            <person name="Mondo S.J."/>
            <person name="LaButti K.M."/>
            <person name="Sandor L."/>
            <person name="Grigoriev I.V."/>
            <person name="Henry S.A."/>
            <person name="Pawlowska T.E."/>
        </authorList>
    </citation>
    <scope>NUCLEOTIDE SEQUENCE [LARGE SCALE GENOMIC DNA]</scope>
    <source>
        <strain evidence="11 12">ATCC 52813</strain>
    </source>
</reference>
<protein>
    <recommendedName>
        <fullName evidence="10">Pinin/SDK/MemA protein domain-containing protein</fullName>
    </recommendedName>
</protein>
<dbReference type="PANTHER" id="PTHR12707">
    <property type="entry name" value="PINN"/>
    <property type="match status" value="1"/>
</dbReference>
<keyword evidence="4" id="KW-0805">Transcription regulation</keyword>
<feature type="coiled-coil region" evidence="8">
    <location>
        <begin position="78"/>
        <end position="138"/>
    </location>
</feature>
<feature type="region of interest" description="Disordered" evidence="9">
    <location>
        <begin position="178"/>
        <end position="206"/>
    </location>
</feature>
<dbReference type="STRING" id="1340429.A0A2G4SEN3"/>
<feature type="region of interest" description="Disordered" evidence="9">
    <location>
        <begin position="1"/>
        <end position="50"/>
    </location>
</feature>
<sequence>MVQSSIIVPTHSSTASNKRGVDDSSDKDKEVGSSSELQIKRPRLDMTEAGRDRNKRLFGVLLGTLNKFKDDTQNTSEVDKRRREINQKLQEKLDLEKKAMAERTEARKLEKERMEQMKRQEEERILAEKRELFEVQQKKVLANFLKTTTEPVLYYLPSKLTDEMSKTIDMQTQDALTAKKSFEERRERRMIGLRNDSLSENEDEDT</sequence>
<proteinExistence type="inferred from homology"/>
<gene>
    <name evidence="11" type="ORF">RHIMIDRAFT_242845</name>
</gene>
<dbReference type="GO" id="GO:0006397">
    <property type="term" value="P:mRNA processing"/>
    <property type="evidence" value="ECO:0007669"/>
    <property type="project" value="UniProtKB-KW"/>
</dbReference>
<keyword evidence="6" id="KW-0508">mRNA splicing</keyword>
<evidence type="ECO:0000256" key="8">
    <source>
        <dbReference type="SAM" id="Coils"/>
    </source>
</evidence>